<keyword evidence="8" id="KW-1185">Reference proteome</keyword>
<dbReference type="HAMAP" id="MF_01081">
    <property type="entry name" value="TruB_arch"/>
    <property type="match status" value="1"/>
</dbReference>
<evidence type="ECO:0000256" key="4">
    <source>
        <dbReference type="SAM" id="MobiDB-lite"/>
    </source>
</evidence>
<dbReference type="PANTHER" id="PTHR23127">
    <property type="entry name" value="CENTROMERE/MICROTUBULE BINDING PROTEIN CBF5"/>
    <property type="match status" value="1"/>
</dbReference>
<keyword evidence="2 3" id="KW-0413">Isomerase</keyword>
<dbReference type="GO" id="GO:1990481">
    <property type="term" value="P:mRNA pseudouridine synthesis"/>
    <property type="evidence" value="ECO:0007669"/>
    <property type="project" value="TreeGrafter"/>
</dbReference>
<sequence>MEFNLPQLNKLVKINDGTSDEKFGYYPNNRPIAQLLSYGLILLDKPPGTTSHEIVSYVKKILGLEKAGHSGTLDPGTTGLLPIGLDEGTKIVPVLLMGPKEYVALARLHSHVSSEKLVQVLKEFTGPIYQKPPQRSSVKRQTRIRTIYELELEDQFDRLLLLRTLCESGTYIRKLIYDIGEVLEVGASMIELRRTKVCNFVDETDFVRLHDLVDAFQLHKESGNEEKLRRIILPIEMAMTHIPAITIRDTAIDALCHGAQLALPGIVSIPQNLKKGDLVGIYSLKGEIVGLGISVLDFDEFLSKKKGICFQIKRIVMKPNTYPKFWSTSDTNASSTTSNDTSSDESIFT</sequence>
<dbReference type="EMBL" id="CP012850">
    <property type="protein sequence ID" value="ALI36158.1"/>
    <property type="molecule type" value="Genomic_DNA"/>
</dbReference>
<dbReference type="KEGG" id="taa:NMY3_01955"/>
<dbReference type="Pfam" id="PF08068">
    <property type="entry name" value="DKCLD"/>
    <property type="match status" value="1"/>
</dbReference>
<dbReference type="PANTHER" id="PTHR23127:SF0">
    <property type="entry name" value="H_ACA RIBONUCLEOPROTEIN COMPLEX SUBUNIT DKC1"/>
    <property type="match status" value="1"/>
</dbReference>
<reference evidence="8" key="1">
    <citation type="submission" date="2015-10" db="EMBL/GenBank/DDBJ databases">
        <title>Niche specialization of a soil ammonia-oxidizing archaeon, Candidatus Nitrosocosmicus oleophilus.</title>
        <authorList>
            <person name="Jung M.-Y."/>
            <person name="Rhee S.-K."/>
        </authorList>
    </citation>
    <scope>NUCLEOTIDE SEQUENCE [LARGE SCALE GENOMIC DNA]</scope>
    <source>
        <strain evidence="8">MY3</strain>
    </source>
</reference>
<dbReference type="AlphaFoldDB" id="A0A654LXG5"/>
<feature type="active site" description="Nucleophile" evidence="3">
    <location>
        <position position="74"/>
    </location>
</feature>
<gene>
    <name evidence="3 7" type="primary">truB</name>
    <name evidence="7" type="ORF">NMY3_01955</name>
</gene>
<dbReference type="GO" id="GO:0031120">
    <property type="term" value="P:snRNA pseudouridine synthesis"/>
    <property type="evidence" value="ECO:0007669"/>
    <property type="project" value="TreeGrafter"/>
</dbReference>
<dbReference type="NCBIfam" id="TIGR00425">
    <property type="entry name" value="CBF5"/>
    <property type="match status" value="1"/>
</dbReference>
<accession>A0A654LXG5</accession>
<dbReference type="Gene3D" id="3.30.2350.10">
    <property type="entry name" value="Pseudouridine synthase"/>
    <property type="match status" value="1"/>
</dbReference>
<feature type="domain" description="PUA" evidence="5">
    <location>
        <begin position="243"/>
        <end position="317"/>
    </location>
</feature>
<comment type="similarity">
    <text evidence="3">Belongs to the pseudouridine synthase TruB family. Type 2 subfamily.</text>
</comment>
<evidence type="ECO:0000256" key="1">
    <source>
        <dbReference type="ARBA" id="ARBA00022694"/>
    </source>
</evidence>
<dbReference type="InterPro" id="IPR026326">
    <property type="entry name" value="TruB_arch"/>
</dbReference>
<dbReference type="SUPFAM" id="SSF55120">
    <property type="entry name" value="Pseudouridine synthase"/>
    <property type="match status" value="1"/>
</dbReference>
<proteinExistence type="inferred from homology"/>
<evidence type="ECO:0000259" key="6">
    <source>
        <dbReference type="SMART" id="SM01136"/>
    </source>
</evidence>
<keyword evidence="1 3" id="KW-0819">tRNA processing</keyword>
<dbReference type="RefSeq" id="WP_196815480.1">
    <property type="nucleotide sequence ID" value="NZ_CP012850.1"/>
</dbReference>
<dbReference type="OrthoDB" id="35866at2157"/>
<evidence type="ECO:0000313" key="7">
    <source>
        <dbReference type="EMBL" id="ALI36158.1"/>
    </source>
</evidence>
<dbReference type="Proteomes" id="UP000058925">
    <property type="component" value="Chromosome"/>
</dbReference>
<evidence type="ECO:0000256" key="3">
    <source>
        <dbReference type="HAMAP-Rule" id="MF_01081"/>
    </source>
</evidence>
<dbReference type="InterPro" id="IPR015947">
    <property type="entry name" value="PUA-like_sf"/>
</dbReference>
<dbReference type="SUPFAM" id="SSF88697">
    <property type="entry name" value="PUA domain-like"/>
    <property type="match status" value="1"/>
</dbReference>
<dbReference type="PROSITE" id="PS50890">
    <property type="entry name" value="PUA"/>
    <property type="match status" value="1"/>
</dbReference>
<evidence type="ECO:0000313" key="8">
    <source>
        <dbReference type="Proteomes" id="UP000058925"/>
    </source>
</evidence>
<evidence type="ECO:0000259" key="5">
    <source>
        <dbReference type="SMART" id="SM00359"/>
    </source>
</evidence>
<dbReference type="GO" id="GO:0003723">
    <property type="term" value="F:RNA binding"/>
    <property type="evidence" value="ECO:0007669"/>
    <property type="project" value="InterPro"/>
</dbReference>
<name>A0A654LXG5_9ARCH</name>
<evidence type="ECO:0000256" key="2">
    <source>
        <dbReference type="ARBA" id="ARBA00023235"/>
    </source>
</evidence>
<dbReference type="Gene3D" id="2.30.130.10">
    <property type="entry name" value="PUA domain"/>
    <property type="match status" value="1"/>
</dbReference>
<dbReference type="InterPro" id="IPR002501">
    <property type="entry name" value="PsdUridine_synth_N"/>
</dbReference>
<dbReference type="CDD" id="cd21148">
    <property type="entry name" value="PUA_Cbf5"/>
    <property type="match status" value="1"/>
</dbReference>
<dbReference type="NCBIfam" id="NF003280">
    <property type="entry name" value="PRK04270.1"/>
    <property type="match status" value="1"/>
</dbReference>
<dbReference type="GO" id="GO:0160148">
    <property type="term" value="F:tRNA pseudouridine(55) synthase activity"/>
    <property type="evidence" value="ECO:0007669"/>
    <property type="project" value="UniProtKB-EC"/>
</dbReference>
<dbReference type="InterPro" id="IPR032819">
    <property type="entry name" value="TruB_C"/>
</dbReference>
<dbReference type="GO" id="GO:0031119">
    <property type="term" value="P:tRNA pseudouridine synthesis"/>
    <property type="evidence" value="ECO:0007669"/>
    <property type="project" value="UniProtKB-UniRule"/>
</dbReference>
<protein>
    <recommendedName>
        <fullName evidence="3">Probable tRNA pseudouridine synthase B</fullName>
        <ecNumber evidence="3">5.4.99.25</ecNumber>
    </recommendedName>
    <alternativeName>
        <fullName evidence="3">tRNA pseudouridine(55) synthase</fullName>
        <shortName evidence="3">Psi55 synthase</shortName>
    </alternativeName>
    <alternativeName>
        <fullName evidence="3">tRNA pseudouridylate synthase</fullName>
    </alternativeName>
    <alternativeName>
        <fullName evidence="3">tRNA-uridine isomerase</fullName>
    </alternativeName>
</protein>
<dbReference type="GO" id="GO:0000495">
    <property type="term" value="P:box H/ACA sno(s)RNA 3'-end processing"/>
    <property type="evidence" value="ECO:0007669"/>
    <property type="project" value="TreeGrafter"/>
</dbReference>
<dbReference type="SMART" id="SM01136">
    <property type="entry name" value="DKCLD"/>
    <property type="match status" value="1"/>
</dbReference>
<dbReference type="InterPro" id="IPR004802">
    <property type="entry name" value="tRNA_PsdUridine_synth_B_fam"/>
</dbReference>
<feature type="region of interest" description="Disordered" evidence="4">
    <location>
        <begin position="328"/>
        <end position="349"/>
    </location>
</feature>
<dbReference type="InterPro" id="IPR020103">
    <property type="entry name" value="PsdUridine_synth_cat_dom_sf"/>
</dbReference>
<dbReference type="Pfam" id="PF01472">
    <property type="entry name" value="PUA"/>
    <property type="match status" value="1"/>
</dbReference>
<dbReference type="GeneID" id="60421943"/>
<dbReference type="InterPro" id="IPR012960">
    <property type="entry name" value="Dyskerin-like"/>
</dbReference>
<comment type="function">
    <text evidence="3">Could be responsible for synthesis of pseudouridine from uracil-55 in the psi GC loop of transfer RNAs.</text>
</comment>
<dbReference type="EC" id="5.4.99.25" evidence="3"/>
<dbReference type="SMART" id="SM00359">
    <property type="entry name" value="PUA"/>
    <property type="match status" value="1"/>
</dbReference>
<dbReference type="InterPro" id="IPR002478">
    <property type="entry name" value="PUA"/>
</dbReference>
<feature type="domain" description="Dyskerin-like" evidence="6">
    <location>
        <begin position="1"/>
        <end position="55"/>
    </location>
</feature>
<dbReference type="Pfam" id="PF16198">
    <property type="entry name" value="TruB_C_2"/>
    <property type="match status" value="1"/>
</dbReference>
<dbReference type="GO" id="GO:0031118">
    <property type="term" value="P:rRNA pseudouridine synthesis"/>
    <property type="evidence" value="ECO:0007669"/>
    <property type="project" value="TreeGrafter"/>
</dbReference>
<organism evidence="7 8">
    <name type="scientific">Candidatus Nitrosocosmicus oleophilus</name>
    <dbReference type="NCBI Taxonomy" id="1353260"/>
    <lineage>
        <taxon>Archaea</taxon>
        <taxon>Nitrososphaerota</taxon>
        <taxon>Nitrososphaeria</taxon>
        <taxon>Nitrososphaerales</taxon>
        <taxon>Nitrososphaeraceae</taxon>
        <taxon>Candidatus Nitrosocosmicus</taxon>
    </lineage>
</organism>
<comment type="catalytic activity">
    <reaction evidence="3">
        <text>uridine(55) in tRNA = pseudouridine(55) in tRNA</text>
        <dbReference type="Rhea" id="RHEA:42532"/>
        <dbReference type="Rhea" id="RHEA-COMP:10101"/>
        <dbReference type="Rhea" id="RHEA-COMP:10102"/>
        <dbReference type="ChEBI" id="CHEBI:65314"/>
        <dbReference type="ChEBI" id="CHEBI:65315"/>
        <dbReference type="EC" id="5.4.99.25"/>
    </reaction>
</comment>
<dbReference type="Pfam" id="PF01509">
    <property type="entry name" value="TruB_N"/>
    <property type="match status" value="1"/>
</dbReference>
<dbReference type="InterPro" id="IPR036974">
    <property type="entry name" value="PUA_sf"/>
</dbReference>